<feature type="non-terminal residue" evidence="2">
    <location>
        <position position="1"/>
    </location>
</feature>
<dbReference type="AlphaFoldDB" id="A0A382D7C1"/>
<gene>
    <name evidence="2" type="ORF">METZ01_LOCUS187192</name>
</gene>
<name>A0A382D7C1_9ZZZZ</name>
<protein>
    <submittedName>
        <fullName evidence="2">Uncharacterized protein</fullName>
    </submittedName>
</protein>
<accession>A0A382D7C1</accession>
<organism evidence="2">
    <name type="scientific">marine metagenome</name>
    <dbReference type="NCBI Taxonomy" id="408172"/>
    <lineage>
        <taxon>unclassified sequences</taxon>
        <taxon>metagenomes</taxon>
        <taxon>ecological metagenomes</taxon>
    </lineage>
</organism>
<keyword evidence="1" id="KW-1133">Transmembrane helix</keyword>
<keyword evidence="1" id="KW-0472">Membrane</keyword>
<evidence type="ECO:0000313" key="2">
    <source>
        <dbReference type="EMBL" id="SVB34338.1"/>
    </source>
</evidence>
<feature type="transmembrane region" description="Helical" evidence="1">
    <location>
        <begin position="20"/>
        <end position="40"/>
    </location>
</feature>
<reference evidence="2" key="1">
    <citation type="submission" date="2018-05" db="EMBL/GenBank/DDBJ databases">
        <authorList>
            <person name="Lanie J.A."/>
            <person name="Ng W.-L."/>
            <person name="Kazmierczak K.M."/>
            <person name="Andrzejewski T.M."/>
            <person name="Davidsen T.M."/>
            <person name="Wayne K.J."/>
            <person name="Tettelin H."/>
            <person name="Glass J.I."/>
            <person name="Rusch D."/>
            <person name="Podicherti R."/>
            <person name="Tsui H.-C.T."/>
            <person name="Winkler M.E."/>
        </authorList>
    </citation>
    <scope>NUCLEOTIDE SEQUENCE</scope>
</reference>
<dbReference type="EMBL" id="UINC01037998">
    <property type="protein sequence ID" value="SVB34338.1"/>
    <property type="molecule type" value="Genomic_DNA"/>
</dbReference>
<keyword evidence="1" id="KW-0812">Transmembrane</keyword>
<evidence type="ECO:0000256" key="1">
    <source>
        <dbReference type="SAM" id="Phobius"/>
    </source>
</evidence>
<sequence>VRSGGILLISDILLNQPPMIWQLLLIPLVVLGAVALNELVKKKVQKPYKNQPAWHNKWHPNDL</sequence>
<proteinExistence type="predicted"/>